<dbReference type="AlphaFoldDB" id="A0AAD0YS97"/>
<sequence>MKEKFIYFYIVLQLQMNNLKYIFLILFTFVGFYTTLHSQNTQKKISNTSYSDLELAIKKSENKQDEQWKYINHFIQKAKKEKNAEKTRRGYVLATFNKRGDEQIAYGDSVVIMARKINDNNLIGDSYLSLGMSFTNNENYPKALDAFVKGYDYIKKNKNPYLIHSVEYQIAQTKYYLGLYTEAHSLLTGCVSFFRKHQEKIGDTHYTYYYLYSLISLIETNSHLSNFNANKDLIQEGIEFVTKHQDFKEYHAYFISSQGTDFYYQKKYALALPKLREAIRLYNDSWKHLTDKFYIGMSLWKLEKKEEALPYFLLLDQEYNETKKLDPKFRPAFEMLIRYYSEKNDTSKQLEYTDKLILLDKAYEKDYKYLNSTLNKEYDTKKLYEEKEILQDRIHRERLIYITLIGFGLVLIMFLTFLHLKYKHRHFSGSYEKLTAIQDEEIVYGTKKPKVKTMNLLLMINWESTL</sequence>
<keyword evidence="1" id="KW-0472">Membrane</keyword>
<dbReference type="InterPro" id="IPR011990">
    <property type="entry name" value="TPR-like_helical_dom_sf"/>
</dbReference>
<gene>
    <name evidence="2" type="ORF">EG352_09405</name>
</gene>
<dbReference type="SUPFAM" id="SSF48452">
    <property type="entry name" value="TPR-like"/>
    <property type="match status" value="1"/>
</dbReference>
<feature type="transmembrane region" description="Helical" evidence="1">
    <location>
        <begin position="399"/>
        <end position="420"/>
    </location>
</feature>
<feature type="transmembrane region" description="Helical" evidence="1">
    <location>
        <begin position="21"/>
        <end position="38"/>
    </location>
</feature>
<accession>A0AAD0YS97</accession>
<protein>
    <submittedName>
        <fullName evidence="2">Tetratricopeptide repeat protein</fullName>
    </submittedName>
</protein>
<proteinExistence type="predicted"/>
<dbReference type="Proteomes" id="UP000269015">
    <property type="component" value="Chromosome"/>
</dbReference>
<dbReference type="EMBL" id="CP033930">
    <property type="protein sequence ID" value="AZB17974.1"/>
    <property type="molecule type" value="Genomic_DNA"/>
</dbReference>
<keyword evidence="1" id="KW-1133">Transmembrane helix</keyword>
<evidence type="ECO:0000256" key="1">
    <source>
        <dbReference type="SAM" id="Phobius"/>
    </source>
</evidence>
<evidence type="ECO:0000313" key="3">
    <source>
        <dbReference type="Proteomes" id="UP000269015"/>
    </source>
</evidence>
<organism evidence="2 3">
    <name type="scientific">Chryseobacterium indologenes</name>
    <name type="common">Flavobacterium indologenes</name>
    <dbReference type="NCBI Taxonomy" id="253"/>
    <lineage>
        <taxon>Bacteria</taxon>
        <taxon>Pseudomonadati</taxon>
        <taxon>Bacteroidota</taxon>
        <taxon>Flavobacteriia</taxon>
        <taxon>Flavobacteriales</taxon>
        <taxon>Weeksellaceae</taxon>
        <taxon>Chryseobacterium group</taxon>
        <taxon>Chryseobacterium</taxon>
    </lineage>
</organism>
<name>A0AAD0YS97_CHRID</name>
<dbReference type="Gene3D" id="1.25.40.10">
    <property type="entry name" value="Tetratricopeptide repeat domain"/>
    <property type="match status" value="2"/>
</dbReference>
<reference evidence="2 3" key="1">
    <citation type="submission" date="2018-11" db="EMBL/GenBank/DDBJ databases">
        <title>Proposal to divide the Flavobacteriaceae and reorganize its genera based on Amino Acid Identity values calculated from whole genome sequences.</title>
        <authorList>
            <person name="Nicholson A.C."/>
            <person name="Gulvik C.A."/>
            <person name="Whitney A.M."/>
            <person name="Humrighouse B.W."/>
            <person name="Bell M."/>
            <person name="Holmes B."/>
            <person name="Steigerwalt A.G."/>
            <person name="Villarma A."/>
            <person name="Sheth M."/>
            <person name="Batra D."/>
            <person name="Pryor J."/>
            <person name="Bernardet J.-F."/>
            <person name="Hugo C."/>
            <person name="Kampfer P."/>
            <person name="Newman J."/>
            <person name="McQuiston J.R."/>
        </authorList>
    </citation>
    <scope>NUCLEOTIDE SEQUENCE [LARGE SCALE GENOMIC DNA]</scope>
    <source>
        <strain evidence="2 3">H5559</strain>
    </source>
</reference>
<keyword evidence="1" id="KW-0812">Transmembrane</keyword>
<evidence type="ECO:0000313" key="2">
    <source>
        <dbReference type="EMBL" id="AZB17974.1"/>
    </source>
</evidence>